<sequence>MVSNGAFIQVDGWDCFPVAQCARQADGLLEFDSTLPLQQLDIYRRELVETRSVVWLMAA</sequence>
<evidence type="ECO:0000313" key="1">
    <source>
        <dbReference type="EMBL" id="ABZ06460.1"/>
    </source>
</evidence>
<name>B3T1K1_9ZZZZ</name>
<dbReference type="AlphaFoldDB" id="B3T1K1"/>
<proteinExistence type="predicted"/>
<organism evidence="1">
    <name type="scientific">uncultured marine microorganism HF4000_010I05</name>
    <dbReference type="NCBI Taxonomy" id="455517"/>
    <lineage>
        <taxon>unclassified sequences</taxon>
        <taxon>environmental samples</taxon>
    </lineage>
</organism>
<gene>
    <name evidence="1" type="ORF">ALOHA_HF4000010I05ctg1g24</name>
</gene>
<protein>
    <submittedName>
        <fullName evidence="1">Uncharacterized protein</fullName>
    </submittedName>
</protein>
<dbReference type="EMBL" id="EU016576">
    <property type="protein sequence ID" value="ABZ06460.1"/>
    <property type="molecule type" value="Genomic_DNA"/>
</dbReference>
<accession>B3T1K1</accession>
<reference evidence="1" key="1">
    <citation type="journal article" date="2008" name="ISME J.">
        <title>Genomic patterns of recombination, clonal divergence and environment in marine microbial populations.</title>
        <authorList>
            <person name="Konstantinidis K.T."/>
            <person name="Delong E.F."/>
        </authorList>
    </citation>
    <scope>NUCLEOTIDE SEQUENCE</scope>
</reference>